<dbReference type="EMBL" id="JBHSMI010000029">
    <property type="protein sequence ID" value="MFC5405338.1"/>
    <property type="molecule type" value="Genomic_DNA"/>
</dbReference>
<keyword evidence="5" id="KW-0805">Transcription regulation</keyword>
<comment type="similarity">
    <text evidence="2">In the C-terminal section; belongs to the class-I pyridoxal-phosphate-dependent aminotransferase family.</text>
</comment>
<evidence type="ECO:0000313" key="10">
    <source>
        <dbReference type="Proteomes" id="UP001596113"/>
    </source>
</evidence>
<dbReference type="CDD" id="cd00609">
    <property type="entry name" value="AAT_like"/>
    <property type="match status" value="1"/>
</dbReference>
<dbReference type="InterPro" id="IPR015421">
    <property type="entry name" value="PyrdxlP-dep_Trfase_major"/>
</dbReference>
<keyword evidence="3 9" id="KW-0032">Aminotransferase</keyword>
<dbReference type="SUPFAM" id="SSF53383">
    <property type="entry name" value="PLP-dependent transferases"/>
    <property type="match status" value="1"/>
</dbReference>
<proteinExistence type="inferred from homology"/>
<evidence type="ECO:0000256" key="3">
    <source>
        <dbReference type="ARBA" id="ARBA00022576"/>
    </source>
</evidence>
<dbReference type="InterPro" id="IPR036388">
    <property type="entry name" value="WH-like_DNA-bd_sf"/>
</dbReference>
<dbReference type="InterPro" id="IPR015424">
    <property type="entry name" value="PyrdxlP-dep_Trfase"/>
</dbReference>
<dbReference type="Pfam" id="PF00392">
    <property type="entry name" value="GntR"/>
    <property type="match status" value="1"/>
</dbReference>
<evidence type="ECO:0000256" key="5">
    <source>
        <dbReference type="ARBA" id="ARBA00023015"/>
    </source>
</evidence>
<evidence type="ECO:0000256" key="7">
    <source>
        <dbReference type="ARBA" id="ARBA00023163"/>
    </source>
</evidence>
<evidence type="ECO:0000313" key="9">
    <source>
        <dbReference type="EMBL" id="MFC5405338.1"/>
    </source>
</evidence>
<protein>
    <submittedName>
        <fullName evidence="9">PLP-dependent aminotransferase family protein</fullName>
    </submittedName>
</protein>
<dbReference type="GO" id="GO:0008483">
    <property type="term" value="F:transaminase activity"/>
    <property type="evidence" value="ECO:0007669"/>
    <property type="project" value="UniProtKB-KW"/>
</dbReference>
<sequence>MKKYIELVREIESQLENETIRGGQRLPSIREMSDQFACSKSTVIKAYMELERLHLIYSVPQSGYYAVVKKPESEQMRNRTMIDFTLASPDPGLFPYLDFQHCLNKAIDMYRNHLFSYGVSPGLPSLLQVLSKHLANDQVFARPDQLTITSGIQQALSILTAMPFPNGKRTVLMEQPSYHLFIQLLQTQGIPVQGIARTEQGIDLDQLESWFRTGEIKLFYTMPRFHNPLGTSFTEKTKKAIAELAERYGVYVVEDDYLADLEKDTKADPIYAYRASHVIYLRSFSKILFPGLRLGLAVLPQELQATFNLYKQLSDIDSSMLSQAALEIYLQNGMFDRRKHKIVTSYHNRMSLLNRALEKHNDLNDVRYAAVRYGVHTHMTFAKSLPIQTLLDRLRKRNILLKKLDQCFIDAFEKTPMLKLSISGVEEARIDEGVRAIFEEIRRMI</sequence>
<organism evidence="9 10">
    <name type="scientific">Cohnella soli</name>
    <dbReference type="NCBI Taxonomy" id="425005"/>
    <lineage>
        <taxon>Bacteria</taxon>
        <taxon>Bacillati</taxon>
        <taxon>Bacillota</taxon>
        <taxon>Bacilli</taxon>
        <taxon>Bacillales</taxon>
        <taxon>Paenibacillaceae</taxon>
        <taxon>Cohnella</taxon>
    </lineage>
</organism>
<dbReference type="InterPro" id="IPR036390">
    <property type="entry name" value="WH_DNA-bd_sf"/>
</dbReference>
<evidence type="ECO:0000256" key="4">
    <source>
        <dbReference type="ARBA" id="ARBA00022898"/>
    </source>
</evidence>
<dbReference type="InterPro" id="IPR051446">
    <property type="entry name" value="HTH_trans_reg/aminotransferase"/>
</dbReference>
<dbReference type="Proteomes" id="UP001596113">
    <property type="component" value="Unassembled WGS sequence"/>
</dbReference>
<evidence type="ECO:0000256" key="2">
    <source>
        <dbReference type="ARBA" id="ARBA00005384"/>
    </source>
</evidence>
<keyword evidence="7" id="KW-0804">Transcription</keyword>
<keyword evidence="4" id="KW-0663">Pyridoxal phosphate</keyword>
<dbReference type="PANTHER" id="PTHR46577:SF1">
    <property type="entry name" value="HTH-TYPE TRANSCRIPTIONAL REGULATORY PROTEIN GABR"/>
    <property type="match status" value="1"/>
</dbReference>
<evidence type="ECO:0000256" key="1">
    <source>
        <dbReference type="ARBA" id="ARBA00001933"/>
    </source>
</evidence>
<gene>
    <name evidence="9" type="ORF">ACFPOF_21560</name>
</gene>
<name>A0ABW0HXS4_9BACL</name>
<keyword evidence="6" id="KW-0238">DNA-binding</keyword>
<dbReference type="Gene3D" id="3.40.640.10">
    <property type="entry name" value="Type I PLP-dependent aspartate aminotransferase-like (Major domain)"/>
    <property type="match status" value="1"/>
</dbReference>
<dbReference type="Gene3D" id="1.10.10.10">
    <property type="entry name" value="Winged helix-like DNA-binding domain superfamily/Winged helix DNA-binding domain"/>
    <property type="match status" value="1"/>
</dbReference>
<keyword evidence="10" id="KW-1185">Reference proteome</keyword>
<evidence type="ECO:0000256" key="6">
    <source>
        <dbReference type="ARBA" id="ARBA00023125"/>
    </source>
</evidence>
<keyword evidence="3 9" id="KW-0808">Transferase</keyword>
<dbReference type="RefSeq" id="WP_378136491.1">
    <property type="nucleotide sequence ID" value="NZ_JBHSMI010000029.1"/>
</dbReference>
<dbReference type="CDD" id="cd07377">
    <property type="entry name" value="WHTH_GntR"/>
    <property type="match status" value="1"/>
</dbReference>
<dbReference type="InterPro" id="IPR000524">
    <property type="entry name" value="Tscrpt_reg_HTH_GntR"/>
</dbReference>
<feature type="domain" description="HTH gntR-type" evidence="8">
    <location>
        <begin position="1"/>
        <end position="69"/>
    </location>
</feature>
<dbReference type="InterPro" id="IPR004839">
    <property type="entry name" value="Aminotransferase_I/II_large"/>
</dbReference>
<dbReference type="SUPFAM" id="SSF46785">
    <property type="entry name" value="Winged helix' DNA-binding domain"/>
    <property type="match status" value="1"/>
</dbReference>
<dbReference type="Pfam" id="PF00155">
    <property type="entry name" value="Aminotran_1_2"/>
    <property type="match status" value="1"/>
</dbReference>
<evidence type="ECO:0000259" key="8">
    <source>
        <dbReference type="PROSITE" id="PS50949"/>
    </source>
</evidence>
<dbReference type="SMART" id="SM00345">
    <property type="entry name" value="HTH_GNTR"/>
    <property type="match status" value="1"/>
</dbReference>
<reference evidence="10" key="1">
    <citation type="journal article" date="2019" name="Int. J. Syst. Evol. Microbiol.">
        <title>The Global Catalogue of Microorganisms (GCM) 10K type strain sequencing project: providing services to taxonomists for standard genome sequencing and annotation.</title>
        <authorList>
            <consortium name="The Broad Institute Genomics Platform"/>
            <consortium name="The Broad Institute Genome Sequencing Center for Infectious Disease"/>
            <person name="Wu L."/>
            <person name="Ma J."/>
        </authorList>
    </citation>
    <scope>NUCLEOTIDE SEQUENCE [LARGE SCALE GENOMIC DNA]</scope>
    <source>
        <strain evidence="10">CGMCC 1.18575</strain>
    </source>
</reference>
<comment type="caution">
    <text evidence="9">The sequence shown here is derived from an EMBL/GenBank/DDBJ whole genome shotgun (WGS) entry which is preliminary data.</text>
</comment>
<accession>A0ABW0HXS4</accession>
<dbReference type="PANTHER" id="PTHR46577">
    <property type="entry name" value="HTH-TYPE TRANSCRIPTIONAL REGULATORY PROTEIN GABR"/>
    <property type="match status" value="1"/>
</dbReference>
<dbReference type="PROSITE" id="PS50949">
    <property type="entry name" value="HTH_GNTR"/>
    <property type="match status" value="1"/>
</dbReference>
<comment type="cofactor">
    <cofactor evidence="1">
        <name>pyridoxal 5'-phosphate</name>
        <dbReference type="ChEBI" id="CHEBI:597326"/>
    </cofactor>
</comment>